<dbReference type="EMBL" id="JBFTWV010000296">
    <property type="protein sequence ID" value="KAL2782926.1"/>
    <property type="molecule type" value="Genomic_DNA"/>
</dbReference>
<organism evidence="1 2">
    <name type="scientific">Aspergillus keveii</name>
    <dbReference type="NCBI Taxonomy" id="714993"/>
    <lineage>
        <taxon>Eukaryota</taxon>
        <taxon>Fungi</taxon>
        <taxon>Dikarya</taxon>
        <taxon>Ascomycota</taxon>
        <taxon>Pezizomycotina</taxon>
        <taxon>Eurotiomycetes</taxon>
        <taxon>Eurotiomycetidae</taxon>
        <taxon>Eurotiales</taxon>
        <taxon>Aspergillaceae</taxon>
        <taxon>Aspergillus</taxon>
        <taxon>Aspergillus subgen. Nidulantes</taxon>
    </lineage>
</organism>
<reference evidence="1 2" key="1">
    <citation type="submission" date="2024-07" db="EMBL/GenBank/DDBJ databases">
        <title>Section-level genome sequencing and comparative genomics of Aspergillus sections Usti and Cavernicolus.</title>
        <authorList>
            <consortium name="Lawrence Berkeley National Laboratory"/>
            <person name="Nybo J.L."/>
            <person name="Vesth T.C."/>
            <person name="Theobald S."/>
            <person name="Frisvad J.C."/>
            <person name="Larsen T.O."/>
            <person name="Kjaerboelling I."/>
            <person name="Rothschild-Mancinelli K."/>
            <person name="Lyhne E.K."/>
            <person name="Kogle M.E."/>
            <person name="Barry K."/>
            <person name="Clum A."/>
            <person name="Na H."/>
            <person name="Ledsgaard L."/>
            <person name="Lin J."/>
            <person name="Lipzen A."/>
            <person name="Kuo A."/>
            <person name="Riley R."/>
            <person name="Mondo S."/>
            <person name="Labutti K."/>
            <person name="Haridas S."/>
            <person name="Pangalinan J."/>
            <person name="Salamov A.A."/>
            <person name="Simmons B.A."/>
            <person name="Magnuson J.K."/>
            <person name="Chen J."/>
            <person name="Drula E."/>
            <person name="Henrissat B."/>
            <person name="Wiebenga A."/>
            <person name="Lubbers R.J."/>
            <person name="Gomes A.C."/>
            <person name="Makela M.R."/>
            <person name="Stajich J."/>
            <person name="Grigoriev I.V."/>
            <person name="Mortensen U.H."/>
            <person name="De Vries R.P."/>
            <person name="Baker S.E."/>
            <person name="Andersen M.R."/>
        </authorList>
    </citation>
    <scope>NUCLEOTIDE SEQUENCE [LARGE SCALE GENOMIC DNA]</scope>
    <source>
        <strain evidence="1 2">CBS 209.92</strain>
    </source>
</reference>
<protein>
    <submittedName>
        <fullName evidence="1">Uncharacterized protein</fullName>
    </submittedName>
</protein>
<evidence type="ECO:0000313" key="2">
    <source>
        <dbReference type="Proteomes" id="UP001610563"/>
    </source>
</evidence>
<gene>
    <name evidence="1" type="ORF">BJX66DRAFT_319484</name>
</gene>
<proteinExistence type="predicted"/>
<dbReference type="Proteomes" id="UP001610563">
    <property type="component" value="Unassembled WGS sequence"/>
</dbReference>
<name>A0ABR4FI60_9EURO</name>
<evidence type="ECO:0000313" key="1">
    <source>
        <dbReference type="EMBL" id="KAL2782926.1"/>
    </source>
</evidence>
<sequence length="61" mass="6458">MQAIAISDPSAFILLKEGLSLACYYRNACLFHAPGPGFDFPGMAGCRPIGSALTLGIISRR</sequence>
<accession>A0ABR4FI60</accession>
<keyword evidence="2" id="KW-1185">Reference proteome</keyword>
<comment type="caution">
    <text evidence="1">The sequence shown here is derived from an EMBL/GenBank/DDBJ whole genome shotgun (WGS) entry which is preliminary data.</text>
</comment>